<comment type="similarity">
    <text evidence="2 9">Belongs to the cytochrome P450 family.</text>
</comment>
<proteinExistence type="inferred from homology"/>
<comment type="cofactor">
    <cofactor evidence="1 8">
        <name>heme</name>
        <dbReference type="ChEBI" id="CHEBI:30413"/>
    </cofactor>
</comment>
<keyword evidence="5 9" id="KW-0560">Oxidoreductase</keyword>
<evidence type="ECO:0000256" key="8">
    <source>
        <dbReference type="PIRSR" id="PIRSR602401-1"/>
    </source>
</evidence>
<dbReference type="InterPro" id="IPR050121">
    <property type="entry name" value="Cytochrome_P450_monoxygenase"/>
</dbReference>
<evidence type="ECO:0000256" key="7">
    <source>
        <dbReference type="ARBA" id="ARBA00023033"/>
    </source>
</evidence>
<dbReference type="GO" id="GO:0004497">
    <property type="term" value="F:monooxygenase activity"/>
    <property type="evidence" value="ECO:0007669"/>
    <property type="project" value="UniProtKB-KW"/>
</dbReference>
<keyword evidence="11" id="KW-1185">Reference proteome</keyword>
<dbReference type="InterPro" id="IPR002401">
    <property type="entry name" value="Cyt_P450_E_grp-I"/>
</dbReference>
<evidence type="ECO:0000256" key="2">
    <source>
        <dbReference type="ARBA" id="ARBA00010617"/>
    </source>
</evidence>
<dbReference type="PRINTS" id="PR00385">
    <property type="entry name" value="P450"/>
</dbReference>
<evidence type="ECO:0000256" key="5">
    <source>
        <dbReference type="ARBA" id="ARBA00023002"/>
    </source>
</evidence>
<dbReference type="PANTHER" id="PTHR24305">
    <property type="entry name" value="CYTOCHROME P450"/>
    <property type="match status" value="1"/>
</dbReference>
<evidence type="ECO:0000313" key="10">
    <source>
        <dbReference type="EMBL" id="KAF2681132.1"/>
    </source>
</evidence>
<dbReference type="AlphaFoldDB" id="A0A6G1ISC5"/>
<accession>A0A6G1ISC5</accession>
<keyword evidence="3 8" id="KW-0349">Heme</keyword>
<dbReference type="GO" id="GO:0020037">
    <property type="term" value="F:heme binding"/>
    <property type="evidence" value="ECO:0007669"/>
    <property type="project" value="InterPro"/>
</dbReference>
<dbReference type="GO" id="GO:0016705">
    <property type="term" value="F:oxidoreductase activity, acting on paired donors, with incorporation or reduction of molecular oxygen"/>
    <property type="evidence" value="ECO:0007669"/>
    <property type="project" value="InterPro"/>
</dbReference>
<evidence type="ECO:0000256" key="1">
    <source>
        <dbReference type="ARBA" id="ARBA00001971"/>
    </source>
</evidence>
<dbReference type="EMBL" id="MU005593">
    <property type="protein sequence ID" value="KAF2681132.1"/>
    <property type="molecule type" value="Genomic_DNA"/>
</dbReference>
<evidence type="ECO:0000256" key="9">
    <source>
        <dbReference type="RuleBase" id="RU000461"/>
    </source>
</evidence>
<dbReference type="InterPro" id="IPR001128">
    <property type="entry name" value="Cyt_P450"/>
</dbReference>
<evidence type="ECO:0000313" key="11">
    <source>
        <dbReference type="Proteomes" id="UP000799291"/>
    </source>
</evidence>
<dbReference type="PRINTS" id="PR00463">
    <property type="entry name" value="EP450I"/>
</dbReference>
<gene>
    <name evidence="10" type="ORF">K458DRAFT_344406</name>
</gene>
<keyword evidence="4 8" id="KW-0479">Metal-binding</keyword>
<dbReference type="CDD" id="cd11061">
    <property type="entry name" value="CYP67-like"/>
    <property type="match status" value="1"/>
</dbReference>
<feature type="binding site" description="axial binding residue" evidence="8">
    <location>
        <position position="443"/>
    </location>
    <ligand>
        <name>heme</name>
        <dbReference type="ChEBI" id="CHEBI:30413"/>
    </ligand>
    <ligandPart>
        <name>Fe</name>
        <dbReference type="ChEBI" id="CHEBI:18248"/>
    </ligandPart>
</feature>
<dbReference type="InterPro" id="IPR036396">
    <property type="entry name" value="Cyt_P450_sf"/>
</dbReference>
<dbReference type="SUPFAM" id="SSF48264">
    <property type="entry name" value="Cytochrome P450"/>
    <property type="match status" value="1"/>
</dbReference>
<dbReference type="Proteomes" id="UP000799291">
    <property type="component" value="Unassembled WGS sequence"/>
</dbReference>
<sequence length="511" mass="57664">MLFFLLCAVLIPVSWVILYRLYLHPLADYPGPLIGRITDFYSVYHCLKGDRYLDFLDLHNRYGSIVRYGPNRLSFSTVDALQAIYGSRANTKKAYWYDTMTFYMKVPSTHATTNKVQHARKRRILAQALSDRMVHVYEDGFTKLLKSFLQRYDTPDAEAEKEWSSAVDISHEFMLMCFDSMGSFCFGESFGSLLDPQKAGILETSLEGFRGLNAIGHMPGLSWFQLEAMASSTARALKEYESYAANLALKCVEKFSQKLVNKERLSCVFDILYATSENPGVEGFSLPELQSESSLLVTTGTDTVAGSMANLLFHLLNHPDIMSTLTKEIRETFSDTSEIRLGQKLNSCKYLAACIDESMRLSSVVGGCLMREVGPGGITVDGHLIPQGVDVGVPHHVIMRNPRYYDAPLEYRPQRWLPTETSTEKINIARSAFCPFSIGPTSCVGKTWGLVESKITLAQLLFTYDLREEMTEDERNLSVIQRLKNRERDSVDRFVITSKGPKVRFRSAKSA</sequence>
<dbReference type="Pfam" id="PF00067">
    <property type="entry name" value="p450"/>
    <property type="match status" value="1"/>
</dbReference>
<reference evidence="10" key="1">
    <citation type="journal article" date="2020" name="Stud. Mycol.">
        <title>101 Dothideomycetes genomes: a test case for predicting lifestyles and emergence of pathogens.</title>
        <authorList>
            <person name="Haridas S."/>
            <person name="Albert R."/>
            <person name="Binder M."/>
            <person name="Bloem J."/>
            <person name="Labutti K."/>
            <person name="Salamov A."/>
            <person name="Andreopoulos B."/>
            <person name="Baker S."/>
            <person name="Barry K."/>
            <person name="Bills G."/>
            <person name="Bluhm B."/>
            <person name="Cannon C."/>
            <person name="Castanera R."/>
            <person name="Culley D."/>
            <person name="Daum C."/>
            <person name="Ezra D."/>
            <person name="Gonzalez J."/>
            <person name="Henrissat B."/>
            <person name="Kuo A."/>
            <person name="Liang C."/>
            <person name="Lipzen A."/>
            <person name="Lutzoni F."/>
            <person name="Magnuson J."/>
            <person name="Mondo S."/>
            <person name="Nolan M."/>
            <person name="Ohm R."/>
            <person name="Pangilinan J."/>
            <person name="Park H.-J."/>
            <person name="Ramirez L."/>
            <person name="Alfaro M."/>
            <person name="Sun H."/>
            <person name="Tritt A."/>
            <person name="Yoshinaga Y."/>
            <person name="Zwiers L.-H."/>
            <person name="Turgeon B."/>
            <person name="Goodwin S."/>
            <person name="Spatafora J."/>
            <person name="Crous P."/>
            <person name="Grigoriev I."/>
        </authorList>
    </citation>
    <scope>NUCLEOTIDE SEQUENCE</scope>
    <source>
        <strain evidence="10">CBS 122367</strain>
    </source>
</reference>
<evidence type="ECO:0000256" key="6">
    <source>
        <dbReference type="ARBA" id="ARBA00023004"/>
    </source>
</evidence>
<keyword evidence="6 8" id="KW-0408">Iron</keyword>
<name>A0A6G1ISC5_9PLEO</name>
<dbReference type="GO" id="GO:0005506">
    <property type="term" value="F:iron ion binding"/>
    <property type="evidence" value="ECO:0007669"/>
    <property type="project" value="InterPro"/>
</dbReference>
<dbReference type="PROSITE" id="PS00086">
    <property type="entry name" value="CYTOCHROME_P450"/>
    <property type="match status" value="1"/>
</dbReference>
<dbReference type="InterPro" id="IPR017972">
    <property type="entry name" value="Cyt_P450_CS"/>
</dbReference>
<dbReference type="Gene3D" id="1.10.630.10">
    <property type="entry name" value="Cytochrome P450"/>
    <property type="match status" value="1"/>
</dbReference>
<organism evidence="10 11">
    <name type="scientific">Lentithecium fluviatile CBS 122367</name>
    <dbReference type="NCBI Taxonomy" id="1168545"/>
    <lineage>
        <taxon>Eukaryota</taxon>
        <taxon>Fungi</taxon>
        <taxon>Dikarya</taxon>
        <taxon>Ascomycota</taxon>
        <taxon>Pezizomycotina</taxon>
        <taxon>Dothideomycetes</taxon>
        <taxon>Pleosporomycetidae</taxon>
        <taxon>Pleosporales</taxon>
        <taxon>Massarineae</taxon>
        <taxon>Lentitheciaceae</taxon>
        <taxon>Lentithecium</taxon>
    </lineage>
</organism>
<protein>
    <submittedName>
        <fullName evidence="10">Cytochrome P450</fullName>
    </submittedName>
</protein>
<keyword evidence="7 9" id="KW-0503">Monooxygenase</keyword>
<dbReference type="OrthoDB" id="1470350at2759"/>
<dbReference type="PANTHER" id="PTHR24305:SF237">
    <property type="entry name" value="CYTOCHROME P450 MONOOXYGENASE ATNE-RELATED"/>
    <property type="match status" value="1"/>
</dbReference>
<evidence type="ECO:0000256" key="4">
    <source>
        <dbReference type="ARBA" id="ARBA00022723"/>
    </source>
</evidence>
<evidence type="ECO:0000256" key="3">
    <source>
        <dbReference type="ARBA" id="ARBA00022617"/>
    </source>
</evidence>